<dbReference type="EMBL" id="AVOT02009290">
    <property type="protein sequence ID" value="MBW0487799.1"/>
    <property type="molecule type" value="Genomic_DNA"/>
</dbReference>
<comment type="caution">
    <text evidence="1">The sequence shown here is derived from an EMBL/GenBank/DDBJ whole genome shotgun (WGS) entry which is preliminary data.</text>
</comment>
<protein>
    <submittedName>
        <fullName evidence="1">Uncharacterized protein</fullName>
    </submittedName>
</protein>
<accession>A0A9Q3CM56</accession>
<dbReference type="Proteomes" id="UP000765509">
    <property type="component" value="Unassembled WGS sequence"/>
</dbReference>
<dbReference type="AlphaFoldDB" id="A0A9Q3CM56"/>
<keyword evidence="2" id="KW-1185">Reference proteome</keyword>
<sequence>MWRGNRKDQVQIWQVFPKKDISGGCQSFPHCPRSVPTNFDFKSEPELIQGNVSRAEPLPSGSYRNISVPVQKLVQRRQGRGVRSTTKPLAGGYELLLTHQEHSGSGEDHKALGRMDSIVWKR</sequence>
<name>A0A9Q3CM56_9BASI</name>
<evidence type="ECO:0000313" key="1">
    <source>
        <dbReference type="EMBL" id="MBW0487799.1"/>
    </source>
</evidence>
<proteinExistence type="predicted"/>
<organism evidence="1 2">
    <name type="scientific">Austropuccinia psidii MF-1</name>
    <dbReference type="NCBI Taxonomy" id="1389203"/>
    <lineage>
        <taxon>Eukaryota</taxon>
        <taxon>Fungi</taxon>
        <taxon>Dikarya</taxon>
        <taxon>Basidiomycota</taxon>
        <taxon>Pucciniomycotina</taxon>
        <taxon>Pucciniomycetes</taxon>
        <taxon>Pucciniales</taxon>
        <taxon>Sphaerophragmiaceae</taxon>
        <taxon>Austropuccinia</taxon>
    </lineage>
</organism>
<reference evidence="1" key="1">
    <citation type="submission" date="2021-03" db="EMBL/GenBank/DDBJ databases">
        <title>Draft genome sequence of rust myrtle Austropuccinia psidii MF-1, a brazilian biotype.</title>
        <authorList>
            <person name="Quecine M.C."/>
            <person name="Pachon D.M.R."/>
            <person name="Bonatelli M.L."/>
            <person name="Correr F.H."/>
            <person name="Franceschini L.M."/>
            <person name="Leite T.F."/>
            <person name="Margarido G.R.A."/>
            <person name="Almeida C.A."/>
            <person name="Ferrarezi J.A."/>
            <person name="Labate C.A."/>
        </authorList>
    </citation>
    <scope>NUCLEOTIDE SEQUENCE</scope>
    <source>
        <strain evidence="1">MF-1</strain>
    </source>
</reference>
<gene>
    <name evidence="1" type="ORF">O181_027514</name>
</gene>
<evidence type="ECO:0000313" key="2">
    <source>
        <dbReference type="Proteomes" id="UP000765509"/>
    </source>
</evidence>